<dbReference type="EMBL" id="MZ130476">
    <property type="protein sequence ID" value="QWM89212.1"/>
    <property type="molecule type" value="Genomic_DNA"/>
</dbReference>
<dbReference type="GeneID" id="75691333"/>
<reference evidence="1 2" key="1">
    <citation type="submission" date="2021-04" db="EMBL/GenBank/DDBJ databases">
        <authorList>
            <person name="Shkoporov A.N."/>
            <person name="Stockdale S.R."/>
            <person name="Guerin E."/>
            <person name="Ross R.P."/>
            <person name="Hill C."/>
        </authorList>
    </citation>
    <scope>NUCLEOTIDE SEQUENCE [LARGE SCALE GENOMIC DNA]</scope>
    <source>
        <strain evidence="2">cr123_1</strain>
    </source>
</reference>
<accession>A0AAE7RZB1</accession>
<evidence type="ECO:0000313" key="1">
    <source>
        <dbReference type="EMBL" id="QWM89212.1"/>
    </source>
</evidence>
<evidence type="ECO:0000313" key="2">
    <source>
        <dbReference type="Proteomes" id="UP000827429"/>
    </source>
</evidence>
<dbReference type="KEGG" id="vg:75691333"/>
<dbReference type="RefSeq" id="YP_010358784.1">
    <property type="nucleotide sequence ID" value="NC_062766.1"/>
</dbReference>
<gene>
    <name evidence="1" type="primary">gp_15313</name>
</gene>
<organism evidence="1 2">
    <name type="scientific">uncultured phage cr123_1</name>
    <dbReference type="NCBI Taxonomy" id="2986401"/>
    <lineage>
        <taxon>Viruses</taxon>
        <taxon>Duplodnaviria</taxon>
        <taxon>Heunggongvirae</taxon>
        <taxon>Uroviricota</taxon>
        <taxon>Caudoviricetes</taxon>
        <taxon>Crassvirales</taxon>
        <taxon>Intestiviridae</taxon>
        <taxon>Crudevirinae</taxon>
        <taxon>Delmidovirus</taxon>
        <taxon>Delmidovirus copri</taxon>
    </lineage>
</organism>
<sequence length="68" mass="7554">MMKLYSSTNDASVVIIVLGKTEENCQKAATRYFVNNHIKGAAVPIDLVKSTYSVEEESTIISFDVRKV</sequence>
<protein>
    <submittedName>
        <fullName evidence="1">Uncharacterized protein</fullName>
    </submittedName>
</protein>
<keyword evidence="2" id="KW-1185">Reference proteome</keyword>
<proteinExistence type="predicted"/>
<name>A0AAE7RZB1_9CAUD</name>
<dbReference type="Proteomes" id="UP000827429">
    <property type="component" value="Segment"/>
</dbReference>